<dbReference type="Gene3D" id="3.40.1210.10">
    <property type="entry name" value="Survival protein SurE-like phosphatase/nucleotidase"/>
    <property type="match status" value="1"/>
</dbReference>
<feature type="domain" description="Survival protein SurE-like phosphatase/nucleotidase" evidence="8">
    <location>
        <begin position="14"/>
        <end position="189"/>
    </location>
</feature>
<organism evidence="9 10">
    <name type="scientific">Sulfidibacter corallicola</name>
    <dbReference type="NCBI Taxonomy" id="2818388"/>
    <lineage>
        <taxon>Bacteria</taxon>
        <taxon>Pseudomonadati</taxon>
        <taxon>Acidobacteriota</taxon>
        <taxon>Holophagae</taxon>
        <taxon>Acanthopleuribacterales</taxon>
        <taxon>Acanthopleuribacteraceae</taxon>
        <taxon>Sulfidibacter</taxon>
    </lineage>
</organism>
<evidence type="ECO:0000256" key="1">
    <source>
        <dbReference type="ARBA" id="ARBA00000815"/>
    </source>
</evidence>
<feature type="binding site" evidence="7">
    <location>
        <position position="50"/>
    </location>
    <ligand>
        <name>a divalent metal cation</name>
        <dbReference type="ChEBI" id="CHEBI:60240"/>
    </ligand>
</feature>
<dbReference type="HAMAP" id="MF_00060">
    <property type="entry name" value="SurE"/>
    <property type="match status" value="1"/>
</dbReference>
<dbReference type="GO" id="GO:0008254">
    <property type="term" value="F:3'-nucleotidase activity"/>
    <property type="evidence" value="ECO:0007669"/>
    <property type="project" value="TreeGrafter"/>
</dbReference>
<dbReference type="EMBL" id="CP071793">
    <property type="protein sequence ID" value="QTD54351.1"/>
    <property type="molecule type" value="Genomic_DNA"/>
</dbReference>
<dbReference type="GO" id="GO:0000166">
    <property type="term" value="F:nucleotide binding"/>
    <property type="evidence" value="ECO:0007669"/>
    <property type="project" value="UniProtKB-KW"/>
</dbReference>
<dbReference type="NCBIfam" id="TIGR00087">
    <property type="entry name" value="surE"/>
    <property type="match status" value="1"/>
</dbReference>
<reference evidence="9" key="1">
    <citation type="submission" date="2021-03" db="EMBL/GenBank/DDBJ databases">
        <title>Acanthopleuribacteraceae sp. M133.</title>
        <authorList>
            <person name="Wang G."/>
        </authorList>
    </citation>
    <scope>NUCLEOTIDE SEQUENCE</scope>
    <source>
        <strain evidence="9">M133</strain>
    </source>
</reference>
<evidence type="ECO:0000256" key="5">
    <source>
        <dbReference type="ARBA" id="ARBA00022741"/>
    </source>
</evidence>
<keyword evidence="5 7" id="KW-0547">Nucleotide-binding</keyword>
<evidence type="ECO:0000313" key="10">
    <source>
        <dbReference type="Proteomes" id="UP000663929"/>
    </source>
</evidence>
<comment type="similarity">
    <text evidence="2 7">Belongs to the SurE nucleotidase family.</text>
</comment>
<keyword evidence="10" id="KW-1185">Reference proteome</keyword>
<sequence length="275" mass="29990">MQMNQAETHSVPTILVCNDDGYFSAGIKALCTELAELGRVIVVAPEQDNSGVSRKVSLDTPLRLRPLGEATYAVNGTPVDCVHLGIRVVLEGVVPDLIVSGINHGPNLGLDTAYSGTVAAAWEGFHYGAPALAVSVGRDEQRAFAVAPAARVARGFAAWMLERPQASRHAIWNLNVPGKPLRGLRFVPLDERCFQTRLVTRTDPRGKDYYWLGPYHPDCGPETGTDLGAFYANYITATPLQMEMTDTDLLKRHEGEFQDDLQTLVEVAQGDWSCP</sequence>
<dbReference type="RefSeq" id="WP_237384445.1">
    <property type="nucleotide sequence ID" value="NZ_CP071793.1"/>
</dbReference>
<dbReference type="GO" id="GO:0008253">
    <property type="term" value="F:5'-nucleotidase activity"/>
    <property type="evidence" value="ECO:0007669"/>
    <property type="project" value="UniProtKB-UniRule"/>
</dbReference>
<keyword evidence="4 7" id="KW-0479">Metal-binding</keyword>
<accession>A0A8A4TYL7</accession>
<dbReference type="KEGG" id="scor:J3U87_18045"/>
<dbReference type="GO" id="GO:0004309">
    <property type="term" value="F:exopolyphosphatase activity"/>
    <property type="evidence" value="ECO:0007669"/>
    <property type="project" value="TreeGrafter"/>
</dbReference>
<protein>
    <recommendedName>
        <fullName evidence="7">5'-nucleotidase SurE</fullName>
        <ecNumber evidence="7">3.1.3.5</ecNumber>
    </recommendedName>
    <alternativeName>
        <fullName evidence="7">Nucleoside 5'-monophosphate phosphohydrolase</fullName>
    </alternativeName>
</protein>
<dbReference type="InterPro" id="IPR002828">
    <property type="entry name" value="SurE-like_Pase/nucleotidase"/>
</dbReference>
<dbReference type="AlphaFoldDB" id="A0A8A4TYL7"/>
<keyword evidence="6 7" id="KW-0378">Hydrolase</keyword>
<feature type="binding site" evidence="7">
    <location>
        <position position="19"/>
    </location>
    <ligand>
        <name>a divalent metal cation</name>
        <dbReference type="ChEBI" id="CHEBI:60240"/>
    </ligand>
</feature>
<keyword evidence="3 7" id="KW-0963">Cytoplasm</keyword>
<name>A0A8A4TYL7_SULCO</name>
<feature type="binding site" evidence="7">
    <location>
        <position position="103"/>
    </location>
    <ligand>
        <name>a divalent metal cation</name>
        <dbReference type="ChEBI" id="CHEBI:60240"/>
    </ligand>
</feature>
<comment type="function">
    <text evidence="7">Nucleotidase that shows phosphatase activity on nucleoside 5'-monophosphates.</text>
</comment>
<dbReference type="Pfam" id="PF01975">
    <property type="entry name" value="SurE"/>
    <property type="match status" value="1"/>
</dbReference>
<comment type="catalytic activity">
    <reaction evidence="1 7">
        <text>a ribonucleoside 5'-phosphate + H2O = a ribonucleoside + phosphate</text>
        <dbReference type="Rhea" id="RHEA:12484"/>
        <dbReference type="ChEBI" id="CHEBI:15377"/>
        <dbReference type="ChEBI" id="CHEBI:18254"/>
        <dbReference type="ChEBI" id="CHEBI:43474"/>
        <dbReference type="ChEBI" id="CHEBI:58043"/>
        <dbReference type="EC" id="3.1.3.5"/>
    </reaction>
</comment>
<comment type="cofactor">
    <cofactor evidence="7">
        <name>a divalent metal cation</name>
        <dbReference type="ChEBI" id="CHEBI:60240"/>
    </cofactor>
    <text evidence="7">Binds 1 divalent metal cation per subunit.</text>
</comment>
<dbReference type="InterPro" id="IPR036523">
    <property type="entry name" value="SurE-like_sf"/>
</dbReference>
<proteinExistence type="inferred from homology"/>
<dbReference type="EC" id="3.1.3.5" evidence="7"/>
<feature type="binding site" evidence="7">
    <location>
        <position position="20"/>
    </location>
    <ligand>
        <name>a divalent metal cation</name>
        <dbReference type="ChEBI" id="CHEBI:60240"/>
    </ligand>
</feature>
<evidence type="ECO:0000256" key="6">
    <source>
        <dbReference type="ARBA" id="ARBA00022801"/>
    </source>
</evidence>
<evidence type="ECO:0000256" key="2">
    <source>
        <dbReference type="ARBA" id="ARBA00011062"/>
    </source>
</evidence>
<dbReference type="GO" id="GO:0046872">
    <property type="term" value="F:metal ion binding"/>
    <property type="evidence" value="ECO:0007669"/>
    <property type="project" value="UniProtKB-UniRule"/>
</dbReference>
<gene>
    <name evidence="7 9" type="primary">surE</name>
    <name evidence="9" type="ORF">J3U87_18045</name>
</gene>
<evidence type="ECO:0000259" key="8">
    <source>
        <dbReference type="Pfam" id="PF01975"/>
    </source>
</evidence>
<dbReference type="SUPFAM" id="SSF64167">
    <property type="entry name" value="SurE-like"/>
    <property type="match status" value="1"/>
</dbReference>
<dbReference type="Proteomes" id="UP000663929">
    <property type="component" value="Chromosome"/>
</dbReference>
<dbReference type="PANTHER" id="PTHR30457:SF12">
    <property type="entry name" value="5'_3'-NUCLEOTIDASE SURE"/>
    <property type="match status" value="1"/>
</dbReference>
<comment type="subcellular location">
    <subcellularLocation>
        <location evidence="7">Cytoplasm</location>
    </subcellularLocation>
</comment>
<evidence type="ECO:0000256" key="3">
    <source>
        <dbReference type="ARBA" id="ARBA00022490"/>
    </source>
</evidence>
<dbReference type="PANTHER" id="PTHR30457">
    <property type="entry name" value="5'-NUCLEOTIDASE SURE"/>
    <property type="match status" value="1"/>
</dbReference>
<dbReference type="GO" id="GO:0005737">
    <property type="term" value="C:cytoplasm"/>
    <property type="evidence" value="ECO:0007669"/>
    <property type="project" value="UniProtKB-SubCell"/>
</dbReference>
<dbReference type="InterPro" id="IPR030048">
    <property type="entry name" value="SurE"/>
</dbReference>
<evidence type="ECO:0000256" key="7">
    <source>
        <dbReference type="HAMAP-Rule" id="MF_00060"/>
    </source>
</evidence>
<evidence type="ECO:0000313" key="9">
    <source>
        <dbReference type="EMBL" id="QTD54351.1"/>
    </source>
</evidence>
<evidence type="ECO:0000256" key="4">
    <source>
        <dbReference type="ARBA" id="ARBA00022723"/>
    </source>
</evidence>